<gene>
    <name evidence="1" type="ORF">NDU88_005750</name>
</gene>
<keyword evidence="2" id="KW-1185">Reference proteome</keyword>
<dbReference type="Proteomes" id="UP001066276">
    <property type="component" value="Chromosome 3_2"/>
</dbReference>
<evidence type="ECO:0000313" key="1">
    <source>
        <dbReference type="EMBL" id="KAJ1180529.1"/>
    </source>
</evidence>
<name>A0AAV7TUV0_PLEWA</name>
<dbReference type="EMBL" id="JANPWB010000006">
    <property type="protein sequence ID" value="KAJ1180529.1"/>
    <property type="molecule type" value="Genomic_DNA"/>
</dbReference>
<comment type="caution">
    <text evidence="1">The sequence shown here is derived from an EMBL/GenBank/DDBJ whole genome shotgun (WGS) entry which is preliminary data.</text>
</comment>
<organism evidence="1 2">
    <name type="scientific">Pleurodeles waltl</name>
    <name type="common">Iberian ribbed newt</name>
    <dbReference type="NCBI Taxonomy" id="8319"/>
    <lineage>
        <taxon>Eukaryota</taxon>
        <taxon>Metazoa</taxon>
        <taxon>Chordata</taxon>
        <taxon>Craniata</taxon>
        <taxon>Vertebrata</taxon>
        <taxon>Euteleostomi</taxon>
        <taxon>Amphibia</taxon>
        <taxon>Batrachia</taxon>
        <taxon>Caudata</taxon>
        <taxon>Salamandroidea</taxon>
        <taxon>Salamandridae</taxon>
        <taxon>Pleurodelinae</taxon>
        <taxon>Pleurodeles</taxon>
    </lineage>
</organism>
<dbReference type="AlphaFoldDB" id="A0AAV7TUV0"/>
<evidence type="ECO:0000313" key="2">
    <source>
        <dbReference type="Proteomes" id="UP001066276"/>
    </source>
</evidence>
<protein>
    <submittedName>
        <fullName evidence="1">Uncharacterized protein</fullName>
    </submittedName>
</protein>
<reference evidence="1" key="1">
    <citation type="journal article" date="2022" name="bioRxiv">
        <title>Sequencing and chromosome-scale assembly of the giantPleurodeles waltlgenome.</title>
        <authorList>
            <person name="Brown T."/>
            <person name="Elewa A."/>
            <person name="Iarovenko S."/>
            <person name="Subramanian E."/>
            <person name="Araus A.J."/>
            <person name="Petzold A."/>
            <person name="Susuki M."/>
            <person name="Suzuki K.-i.T."/>
            <person name="Hayashi T."/>
            <person name="Toyoda A."/>
            <person name="Oliveira C."/>
            <person name="Osipova E."/>
            <person name="Leigh N.D."/>
            <person name="Simon A."/>
            <person name="Yun M.H."/>
        </authorList>
    </citation>
    <scope>NUCLEOTIDE SEQUENCE</scope>
    <source>
        <strain evidence="1">20211129_DDA</strain>
        <tissue evidence="1">Liver</tissue>
    </source>
</reference>
<proteinExistence type="predicted"/>
<accession>A0AAV7TUV0</accession>
<sequence>MLCHGTEEGWRRLRSPLDRGRGRIAPSVGAAGAVGTCGLGERHAALRPSGGGGVLPGWTVRMALGLPDPHFSPVKKSRGPQTYRTLLDPSSTGVRGTGHPGGALYKSDFTARPRLRYKLRTAGGVHRQAIGEDTRPKATPGVNSWKGACPGPWGLHIGTVHTREHALYEQLG</sequence>